<evidence type="ECO:0000256" key="1">
    <source>
        <dbReference type="SAM" id="Phobius"/>
    </source>
</evidence>
<gene>
    <name evidence="2" type="ORF">BN1047_04962</name>
</gene>
<evidence type="ECO:0000313" key="2">
    <source>
        <dbReference type="EMBL" id="CDQ47044.1"/>
    </source>
</evidence>
<dbReference type="AlphaFoldDB" id="A0AAV2WRU6"/>
<dbReference type="Proteomes" id="UP000028864">
    <property type="component" value="Unassembled WGS sequence"/>
</dbReference>
<keyword evidence="1" id="KW-1133">Transmembrane helix</keyword>
<keyword evidence="1" id="KW-0812">Transmembrane</keyword>
<reference evidence="2" key="2">
    <citation type="submission" date="2015-09" db="EMBL/GenBank/DDBJ databases">
        <title>Draft genome sequence of Mycobacterium neoaurum DSM 44074.</title>
        <authorList>
            <person name="Croce O."/>
            <person name="Robert C."/>
            <person name="Raoult D."/>
            <person name="Drancourt M."/>
        </authorList>
    </citation>
    <scope>NUCLEOTIDE SEQUENCE</scope>
    <source>
        <strain evidence="2">DSM 44074</strain>
    </source>
</reference>
<proteinExistence type="predicted"/>
<reference evidence="2" key="1">
    <citation type="submission" date="2014-05" db="EMBL/GenBank/DDBJ databases">
        <authorList>
            <person name="Urmite Genomes"/>
        </authorList>
    </citation>
    <scope>NUCLEOTIDE SEQUENCE</scope>
    <source>
        <strain evidence="2">DSM 44074</strain>
    </source>
</reference>
<accession>A0AAV2WRU6</accession>
<sequence>MSYLESILKVLGVGLVLGAGLPAIFALGLVAYSRGADGAAGGDATAAAPNPAFKFLGIGLFVFVGWVILTAVLWITRATIIHHTGIDLFPFLPKK</sequence>
<organism evidence="2 3">
    <name type="scientific">Mycolicibacterium neoaurum</name>
    <name type="common">Mycobacterium neoaurum</name>
    <dbReference type="NCBI Taxonomy" id="1795"/>
    <lineage>
        <taxon>Bacteria</taxon>
        <taxon>Bacillati</taxon>
        <taxon>Actinomycetota</taxon>
        <taxon>Actinomycetes</taxon>
        <taxon>Mycobacteriales</taxon>
        <taxon>Mycobacteriaceae</taxon>
        <taxon>Mycolicibacterium</taxon>
    </lineage>
</organism>
<evidence type="ECO:0000313" key="3">
    <source>
        <dbReference type="Proteomes" id="UP000028864"/>
    </source>
</evidence>
<feature type="transmembrane region" description="Helical" evidence="1">
    <location>
        <begin position="7"/>
        <end position="32"/>
    </location>
</feature>
<keyword evidence="1" id="KW-0472">Membrane</keyword>
<dbReference type="EMBL" id="LK021342">
    <property type="protein sequence ID" value="CDQ47044.1"/>
    <property type="molecule type" value="Genomic_DNA"/>
</dbReference>
<protein>
    <recommendedName>
        <fullName evidence="4">Transmembrane protein</fullName>
    </recommendedName>
</protein>
<evidence type="ECO:0008006" key="4">
    <source>
        <dbReference type="Google" id="ProtNLM"/>
    </source>
</evidence>
<feature type="transmembrane region" description="Helical" evidence="1">
    <location>
        <begin position="52"/>
        <end position="75"/>
    </location>
</feature>
<name>A0AAV2WRU6_MYCNE</name>
<dbReference type="RefSeq" id="WP_030134307.1">
    <property type="nucleotide sequence ID" value="NZ_CP074376.1"/>
</dbReference>